<feature type="coiled-coil region" evidence="1">
    <location>
        <begin position="43"/>
        <end position="91"/>
    </location>
</feature>
<dbReference type="InterPro" id="IPR038077">
    <property type="entry name" value="Troponin_sf"/>
</dbReference>
<feature type="transmembrane region" description="Helical" evidence="2">
    <location>
        <begin position="6"/>
        <end position="24"/>
    </location>
</feature>
<accession>A0AAU7PFW3</accession>
<evidence type="ECO:0000256" key="1">
    <source>
        <dbReference type="SAM" id="Coils"/>
    </source>
</evidence>
<dbReference type="SUPFAM" id="SSF90250">
    <property type="entry name" value="Troponin coil-coiled subunits"/>
    <property type="match status" value="1"/>
</dbReference>
<organism evidence="3">
    <name type="scientific">Lactiplantibacillus phage H1-Guo</name>
    <dbReference type="NCBI Taxonomy" id="3155565"/>
    <lineage>
        <taxon>Viruses</taxon>
    </lineage>
</organism>
<evidence type="ECO:0008006" key="4">
    <source>
        <dbReference type="Google" id="ProtNLM"/>
    </source>
</evidence>
<dbReference type="Gene3D" id="1.20.5.1000">
    <property type="entry name" value="arf6 gtpase in complex with a specific effector, jip4"/>
    <property type="match status" value="1"/>
</dbReference>
<evidence type="ECO:0000256" key="2">
    <source>
        <dbReference type="SAM" id="Phobius"/>
    </source>
</evidence>
<evidence type="ECO:0000313" key="3">
    <source>
        <dbReference type="EMBL" id="XBS49079.1"/>
    </source>
</evidence>
<proteinExistence type="predicted"/>
<name>A0AAU7PFW3_9VIRU</name>
<sequence length="91" mass="10444">MNWTVIIQSVLTFAGGFAAAYWSFKGSVKKASFSNEGIYADKTSDLFERIDKLTNERDDLKEQVMKLQGEVKDLTKAVKEMKQEMKERDTK</sequence>
<gene>
    <name evidence="3" type="ORF">H100051</name>
</gene>
<keyword evidence="2" id="KW-0472">Membrane</keyword>
<keyword evidence="2" id="KW-1133">Transmembrane helix</keyword>
<dbReference type="EMBL" id="PP779551">
    <property type="protein sequence ID" value="XBS49079.1"/>
    <property type="molecule type" value="Genomic_DNA"/>
</dbReference>
<keyword evidence="2" id="KW-0812">Transmembrane</keyword>
<keyword evidence="1" id="KW-0175">Coiled coil</keyword>
<reference evidence="3" key="1">
    <citation type="submission" date="2024-05" db="EMBL/GenBank/DDBJ databases">
        <authorList>
            <person name="Guo T.T."/>
            <person name="Zhang Y."/>
            <person name="Kong J."/>
        </authorList>
    </citation>
    <scope>NUCLEOTIDE SEQUENCE</scope>
</reference>
<protein>
    <recommendedName>
        <fullName evidence="4">Holin</fullName>
    </recommendedName>
</protein>